<dbReference type="AlphaFoldDB" id="A0AAE9FB16"/>
<dbReference type="Proteomes" id="UP000827892">
    <property type="component" value="Chromosome V"/>
</dbReference>
<feature type="region of interest" description="Disordered" evidence="1">
    <location>
        <begin position="1"/>
        <end position="45"/>
    </location>
</feature>
<protein>
    <submittedName>
        <fullName evidence="3">Uncharacterized protein</fullName>
    </submittedName>
</protein>
<accession>A0AAE9FB16</accession>
<keyword evidence="5" id="KW-1185">Reference proteome</keyword>
<evidence type="ECO:0000313" key="2">
    <source>
        <dbReference type="EMBL" id="ULT91744.1"/>
    </source>
</evidence>
<organism evidence="3 5">
    <name type="scientific">Caenorhabditis briggsae</name>
    <dbReference type="NCBI Taxonomy" id="6238"/>
    <lineage>
        <taxon>Eukaryota</taxon>
        <taxon>Metazoa</taxon>
        <taxon>Ecdysozoa</taxon>
        <taxon>Nematoda</taxon>
        <taxon>Chromadorea</taxon>
        <taxon>Rhabditida</taxon>
        <taxon>Rhabditina</taxon>
        <taxon>Rhabditomorpha</taxon>
        <taxon>Rhabditoidea</taxon>
        <taxon>Rhabditidae</taxon>
        <taxon>Peloderinae</taxon>
        <taxon>Caenorhabditis</taxon>
    </lineage>
</organism>
<feature type="compositionally biased region" description="Basic and acidic residues" evidence="1">
    <location>
        <begin position="22"/>
        <end position="33"/>
    </location>
</feature>
<reference evidence="2 4" key="1">
    <citation type="submission" date="2022-02" db="EMBL/GenBank/DDBJ databases">
        <title>Chromosome-level reference genomes for two strains of Caenorhabditis briggsae: an improved platform for comparative genomics.</title>
        <authorList>
            <person name="Stevens L."/>
            <person name="Andersen E.C."/>
        </authorList>
    </citation>
    <scope>NUCLEOTIDE SEQUENCE [LARGE SCALE GENOMIC DNA]</scope>
    <source>
        <strain evidence="2">QX1410_ONT</strain>
        <tissue evidence="2">Whole-organism</tissue>
    </source>
</reference>
<proteinExistence type="predicted"/>
<feature type="compositionally biased region" description="Polar residues" evidence="1">
    <location>
        <begin position="1"/>
        <end position="12"/>
    </location>
</feature>
<evidence type="ECO:0000313" key="3">
    <source>
        <dbReference type="EMBL" id="UMM37505.1"/>
    </source>
</evidence>
<reference evidence="3 5" key="2">
    <citation type="submission" date="2022-04" db="EMBL/GenBank/DDBJ databases">
        <title>Chromosome-level reference genomes for two strains of Caenorhabditis briggsae: an improved platform for comparative genomics.</title>
        <authorList>
            <person name="Stevens L."/>
            <person name="Andersen E."/>
        </authorList>
    </citation>
    <scope>NUCLEOTIDE SEQUENCE [LARGE SCALE GENOMIC DNA]</scope>
    <source>
        <strain evidence="3">VX34</strain>
        <tissue evidence="3">Whole-organism</tissue>
    </source>
</reference>
<dbReference type="EMBL" id="CP092624">
    <property type="protein sequence ID" value="UMM37505.1"/>
    <property type="molecule type" value="Genomic_DNA"/>
</dbReference>
<sequence length="69" mass="7729">MDRQPTNASFGSSSGGFCENDVVDKKGEIKKDNEESEEENEVSMLYSSTKGGFGCKYYYRVNRGAEDEQ</sequence>
<gene>
    <name evidence="2" type="ORF">L3Y34_009420</name>
    <name evidence="3" type="ORF">L5515_009252</name>
</gene>
<evidence type="ECO:0000256" key="1">
    <source>
        <dbReference type="SAM" id="MobiDB-lite"/>
    </source>
</evidence>
<name>A0AAE9FB16_CAEBR</name>
<evidence type="ECO:0000313" key="4">
    <source>
        <dbReference type="Proteomes" id="UP000827892"/>
    </source>
</evidence>
<evidence type="ECO:0000313" key="5">
    <source>
        <dbReference type="Proteomes" id="UP000829354"/>
    </source>
</evidence>
<dbReference type="EMBL" id="CP090895">
    <property type="protein sequence ID" value="ULT91744.1"/>
    <property type="molecule type" value="Genomic_DNA"/>
</dbReference>
<dbReference type="Proteomes" id="UP000829354">
    <property type="component" value="Chromosome V"/>
</dbReference>